<dbReference type="PROSITE" id="PS51257">
    <property type="entry name" value="PROKAR_LIPOPROTEIN"/>
    <property type="match status" value="1"/>
</dbReference>
<reference evidence="2 3" key="1">
    <citation type="journal article" date="2016" name="Nat. Commun.">
        <title>Thousands of microbial genomes shed light on interconnected biogeochemical processes in an aquifer system.</title>
        <authorList>
            <person name="Anantharaman K."/>
            <person name="Brown C.T."/>
            <person name="Hug L.A."/>
            <person name="Sharon I."/>
            <person name="Castelle C.J."/>
            <person name="Probst A.J."/>
            <person name="Thomas B.C."/>
            <person name="Singh A."/>
            <person name="Wilkins M.J."/>
            <person name="Karaoz U."/>
            <person name="Brodie E.L."/>
            <person name="Williams K.H."/>
            <person name="Hubbard S.S."/>
            <person name="Banfield J.F."/>
        </authorList>
    </citation>
    <scope>NUCLEOTIDE SEQUENCE [LARGE SCALE GENOMIC DNA]</scope>
</reference>
<evidence type="ECO:0000313" key="3">
    <source>
        <dbReference type="Proteomes" id="UP000179115"/>
    </source>
</evidence>
<comment type="caution">
    <text evidence="2">The sequence shown here is derived from an EMBL/GenBank/DDBJ whole genome shotgun (WGS) entry which is preliminary data.</text>
</comment>
<evidence type="ECO:0008006" key="4">
    <source>
        <dbReference type="Google" id="ProtNLM"/>
    </source>
</evidence>
<protein>
    <recommendedName>
        <fullName evidence="4">Lipoprotein</fullName>
    </recommendedName>
</protein>
<dbReference type="AlphaFoldDB" id="A0A1F6EDG2"/>
<organism evidence="2 3">
    <name type="scientific">Candidatus Kaiserbacteria bacterium RIFCSPLOWO2_01_FULL_51_21</name>
    <dbReference type="NCBI Taxonomy" id="1798508"/>
    <lineage>
        <taxon>Bacteria</taxon>
        <taxon>Candidatus Kaiseribacteriota</taxon>
    </lineage>
</organism>
<evidence type="ECO:0000313" key="2">
    <source>
        <dbReference type="EMBL" id="OGG71647.1"/>
    </source>
</evidence>
<proteinExistence type="predicted"/>
<keyword evidence="1" id="KW-0732">Signal</keyword>
<evidence type="ECO:0000256" key="1">
    <source>
        <dbReference type="SAM" id="SignalP"/>
    </source>
</evidence>
<name>A0A1F6EDG2_9BACT</name>
<dbReference type="Proteomes" id="UP000179115">
    <property type="component" value="Unassembled WGS sequence"/>
</dbReference>
<sequence>MRIRQMLSALSTAFLLLALGACTSTEVVQGSHVQAAPAVNASSGVASQPRTTSPGWRWEFGSYTEIPVINPTRYAAKIYQVGTGGLYYEAGTISPLGAPMGISVRKIFRGRSDEIALVAVLVNEDGESIGTSTVRTFRISDRSGTKIRSWDLRREFCRNRADRERYCR</sequence>
<feature type="signal peptide" evidence="1">
    <location>
        <begin position="1"/>
        <end position="20"/>
    </location>
</feature>
<dbReference type="EMBL" id="MFLV01000011">
    <property type="protein sequence ID" value="OGG71647.1"/>
    <property type="molecule type" value="Genomic_DNA"/>
</dbReference>
<gene>
    <name evidence="2" type="ORF">A3A35_00565</name>
</gene>
<feature type="chain" id="PRO_5009524128" description="Lipoprotein" evidence="1">
    <location>
        <begin position="21"/>
        <end position="168"/>
    </location>
</feature>
<accession>A0A1F6EDG2</accession>